<dbReference type="RefSeq" id="WP_221285236.1">
    <property type="nucleotide sequence ID" value="NZ_JACHFD010000022.1"/>
</dbReference>
<name>A0A840V847_9BACT</name>
<dbReference type="InterPro" id="IPR000421">
    <property type="entry name" value="FA58C"/>
</dbReference>
<sequence>MKFRHLLLFVPATAFLASCGSKEGTSDSAASSGPGGTPGGVPLVTELPPELIEGTPKPIQVPNLEQAPTEAPTFLVPEGTELLSAGKTVTSSDPYPLIGSLDLITDGDKQAGEGYFLELTNELQWIQIDLEQEADISAIYVWHFHSQKRAYHDVIVQISDDPEFNEGVTTVFNNDYDNSSGIGQGSNRPYVETRFGKVIDGQNTKGRYVRLYSNGNTSDEMNHYIEVEVFGKALGAETP</sequence>
<protein>
    <recommendedName>
        <fullName evidence="2">F5/8 type C domain-containing protein</fullName>
    </recommendedName>
</protein>
<proteinExistence type="predicted"/>
<feature type="region of interest" description="Disordered" evidence="1">
    <location>
        <begin position="21"/>
        <end position="44"/>
    </location>
</feature>
<dbReference type="Gene3D" id="2.60.120.260">
    <property type="entry name" value="Galactose-binding domain-like"/>
    <property type="match status" value="1"/>
</dbReference>
<dbReference type="SUPFAM" id="SSF49785">
    <property type="entry name" value="Galactose-binding domain-like"/>
    <property type="match status" value="1"/>
</dbReference>
<evidence type="ECO:0000313" key="3">
    <source>
        <dbReference type="EMBL" id="MBB5353226.1"/>
    </source>
</evidence>
<dbReference type="AlphaFoldDB" id="A0A840V847"/>
<dbReference type="InterPro" id="IPR008979">
    <property type="entry name" value="Galactose-bd-like_sf"/>
</dbReference>
<reference evidence="3 4" key="1">
    <citation type="submission" date="2020-08" db="EMBL/GenBank/DDBJ databases">
        <title>Genomic Encyclopedia of Type Strains, Phase IV (KMG-IV): sequencing the most valuable type-strain genomes for metagenomic binning, comparative biology and taxonomic classification.</title>
        <authorList>
            <person name="Goeker M."/>
        </authorList>
    </citation>
    <scope>NUCLEOTIDE SEQUENCE [LARGE SCALE GENOMIC DNA]</scope>
    <source>
        <strain evidence="3 4">YC6886</strain>
    </source>
</reference>
<organism evidence="3 4">
    <name type="scientific">Haloferula luteola</name>
    <dbReference type="NCBI Taxonomy" id="595692"/>
    <lineage>
        <taxon>Bacteria</taxon>
        <taxon>Pseudomonadati</taxon>
        <taxon>Verrucomicrobiota</taxon>
        <taxon>Verrucomicrobiia</taxon>
        <taxon>Verrucomicrobiales</taxon>
        <taxon>Verrucomicrobiaceae</taxon>
        <taxon>Haloferula</taxon>
    </lineage>
</organism>
<keyword evidence="4" id="KW-1185">Reference proteome</keyword>
<accession>A0A840V847</accession>
<evidence type="ECO:0000259" key="2">
    <source>
        <dbReference type="PROSITE" id="PS50022"/>
    </source>
</evidence>
<evidence type="ECO:0000313" key="4">
    <source>
        <dbReference type="Proteomes" id="UP000557717"/>
    </source>
</evidence>
<dbReference type="PROSITE" id="PS51257">
    <property type="entry name" value="PROKAR_LIPOPROTEIN"/>
    <property type="match status" value="1"/>
</dbReference>
<comment type="caution">
    <text evidence="3">The sequence shown here is derived from an EMBL/GenBank/DDBJ whole genome shotgun (WGS) entry which is preliminary data.</text>
</comment>
<dbReference type="Proteomes" id="UP000557717">
    <property type="component" value="Unassembled WGS sequence"/>
</dbReference>
<feature type="domain" description="F5/8 type C" evidence="2">
    <location>
        <begin position="69"/>
        <end position="232"/>
    </location>
</feature>
<dbReference type="EMBL" id="JACHFD010000022">
    <property type="protein sequence ID" value="MBB5353226.1"/>
    <property type="molecule type" value="Genomic_DNA"/>
</dbReference>
<dbReference type="PROSITE" id="PS50022">
    <property type="entry name" value="FA58C_3"/>
    <property type="match status" value="1"/>
</dbReference>
<gene>
    <name evidence="3" type="ORF">HNR46_003481</name>
</gene>
<dbReference type="Pfam" id="PF22633">
    <property type="entry name" value="F5_F8_type_C_2"/>
    <property type="match status" value="1"/>
</dbReference>
<evidence type="ECO:0000256" key="1">
    <source>
        <dbReference type="SAM" id="MobiDB-lite"/>
    </source>
</evidence>